<evidence type="ECO:0000256" key="4">
    <source>
        <dbReference type="SAM" id="MobiDB-lite"/>
    </source>
</evidence>
<dbReference type="EMBL" id="CP019630">
    <property type="protein sequence ID" value="AQQ03886.1"/>
    <property type="molecule type" value="Genomic_DNA"/>
</dbReference>
<comment type="similarity">
    <text evidence="1">Belongs to the ABC transporter superfamily.</text>
</comment>
<name>A0ABM6I0M2_9HYPH</name>
<dbReference type="PROSITE" id="PS50893">
    <property type="entry name" value="ABC_TRANSPORTER_2"/>
    <property type="match status" value="1"/>
</dbReference>
<dbReference type="SUPFAM" id="SSF75304">
    <property type="entry name" value="Amidase signature (AS) enzymes"/>
    <property type="match status" value="1"/>
</dbReference>
<dbReference type="InterPro" id="IPR003593">
    <property type="entry name" value="AAA+_ATPase"/>
</dbReference>
<feature type="region of interest" description="Disordered" evidence="4">
    <location>
        <begin position="246"/>
        <end position="305"/>
    </location>
</feature>
<dbReference type="Gene3D" id="3.90.1300.10">
    <property type="entry name" value="Amidase signature (AS) domain"/>
    <property type="match status" value="1"/>
</dbReference>
<reference evidence="6 7" key="1">
    <citation type="submission" date="2017-02" db="EMBL/GenBank/DDBJ databases">
        <authorList>
            <person name="Jeong S."/>
        </authorList>
    </citation>
    <scope>NUCLEOTIDE SEQUENCE [LARGE SCALE GENOMIC DNA]</scope>
    <source>
        <strain evidence="6 7">RMAR6-6</strain>
    </source>
</reference>
<dbReference type="Pfam" id="PF01425">
    <property type="entry name" value="Amidase"/>
    <property type="match status" value="1"/>
</dbReference>
<dbReference type="SUPFAM" id="SSF52540">
    <property type="entry name" value="P-loop containing nucleoside triphosphate hydrolases"/>
    <property type="match status" value="1"/>
</dbReference>
<gene>
    <name evidence="6" type="ORF">B0E33_10030</name>
</gene>
<dbReference type="CDD" id="cd03224">
    <property type="entry name" value="ABC_TM1139_LivF_branched"/>
    <property type="match status" value="1"/>
</dbReference>
<keyword evidence="7" id="KW-1185">Reference proteome</keyword>
<dbReference type="SMART" id="SM00382">
    <property type="entry name" value="AAA"/>
    <property type="match status" value="1"/>
</dbReference>
<evidence type="ECO:0000256" key="3">
    <source>
        <dbReference type="ARBA" id="ARBA00022840"/>
    </source>
</evidence>
<organism evidence="6 7">
    <name type="scientific">Roseibium algicola</name>
    <dbReference type="NCBI Taxonomy" id="2857014"/>
    <lineage>
        <taxon>Bacteria</taxon>
        <taxon>Pseudomonadati</taxon>
        <taxon>Pseudomonadota</taxon>
        <taxon>Alphaproteobacteria</taxon>
        <taxon>Hyphomicrobiales</taxon>
        <taxon>Stappiaceae</taxon>
        <taxon>Roseibium</taxon>
    </lineage>
</organism>
<evidence type="ECO:0000313" key="7">
    <source>
        <dbReference type="Proteomes" id="UP000188174"/>
    </source>
</evidence>
<dbReference type="Gene3D" id="3.40.50.300">
    <property type="entry name" value="P-loop containing nucleotide triphosphate hydrolases"/>
    <property type="match status" value="1"/>
</dbReference>
<keyword evidence="3" id="KW-0067">ATP-binding</keyword>
<dbReference type="InterPro" id="IPR017871">
    <property type="entry name" value="ABC_transporter-like_CS"/>
</dbReference>
<dbReference type="Gene3D" id="1.10.20.60">
    <property type="entry name" value="Glu-tRNAGln amidotransferase C subunit, N-terminal domain"/>
    <property type="match status" value="1"/>
</dbReference>
<evidence type="ECO:0000256" key="1">
    <source>
        <dbReference type="ARBA" id="ARBA00005417"/>
    </source>
</evidence>
<dbReference type="InterPro" id="IPR027417">
    <property type="entry name" value="P-loop_NTPase"/>
</dbReference>
<dbReference type="InterPro" id="IPR023631">
    <property type="entry name" value="Amidase_dom"/>
</dbReference>
<feature type="compositionally biased region" description="Polar residues" evidence="4">
    <location>
        <begin position="267"/>
        <end position="286"/>
    </location>
</feature>
<dbReference type="PROSITE" id="PS00211">
    <property type="entry name" value="ABC_TRANSPORTER_1"/>
    <property type="match status" value="1"/>
</dbReference>
<dbReference type="PANTHER" id="PTHR11895">
    <property type="entry name" value="TRANSAMIDASE"/>
    <property type="match status" value="1"/>
</dbReference>
<protein>
    <submittedName>
        <fullName evidence="6">Amidase</fullName>
    </submittedName>
</protein>
<keyword evidence="2" id="KW-0547">Nucleotide-binding</keyword>
<dbReference type="NCBIfam" id="NF005565">
    <property type="entry name" value="PRK07235.1"/>
    <property type="match status" value="1"/>
</dbReference>
<accession>A0ABM6I0M2</accession>
<dbReference type="Proteomes" id="UP000188174">
    <property type="component" value="Chromosome"/>
</dbReference>
<dbReference type="InterPro" id="IPR003439">
    <property type="entry name" value="ABC_transporter-like_ATP-bd"/>
</dbReference>
<dbReference type="Pfam" id="PF00005">
    <property type="entry name" value="ABC_tran"/>
    <property type="match status" value="1"/>
</dbReference>
<proteinExistence type="inferred from homology"/>
<dbReference type="InterPro" id="IPR036928">
    <property type="entry name" value="AS_sf"/>
</dbReference>
<evidence type="ECO:0000256" key="2">
    <source>
        <dbReference type="ARBA" id="ARBA00022741"/>
    </source>
</evidence>
<sequence length="811" mass="86119">MAHSQLLEIKGLRSGYGRVPILHGLDFSVGEGEIVGVLGHNGMGKTTLLNTLMGLVPATGGHVRFDGKDVTRAPSHMRARLGIGYVPQGRGIFPALSVRDNLMMGIAAHGAGDDQGDLAAILEEFPNLEPLLDRPGGALSGGEQQLLALARALISDPSLLLLDEPTEGIQPSIVDMMEEKLAQLAHEHGLAIILVEQNLEFITTLADRIVVLQKGRIAGVVEEPGSVDDGLIAEFTGFRSVSTEKVEESASAAGEPAPPASAGSGGRTFQSVPARPSPSTAATTQFAERPLSMPDTVLSDPPARQLRRSVKRPSLDDMLTIARDFGMSHSATRLSEYLNAIDGTLNHYDALDAMPDYLPQVDYPRTAGYRPTAQENPNNAWYVKTDIRGAPRGPLAGKRIAIKDNVCVAGVPMMNGSSTMKGYTPDVDATIVTRILDAGGTIVGKTHCEHFCLSGGSHTNSTGHVHNPRRHGYSAGGSSSGSAVVVVTGEADMAIGGDQGGSVRMPASFSGLYGMKATHGLVPYSGVMPIENTIDHTGPMTANVADNALFLEVLAGADGLDPRQYAPEPDRYTAALGRGVAGLRIAVVREGFGRPESEADVDASVRRSANVFRTMGATVDEVSIPMHNDAMPIWLAIAGEGSTNQMMKGNGMGTGWKGLYTTSLLDHHAAWPNRADELSESLTATMLTGEYFLRHYHGRYYAKAQNLARKLGAAYDRMLGAYDLLLMPTTAMKATPLPPQDAPLALILQRAFEMLENTAPFDVTGHPAMSIPCGMSDGLPIGCMLVARYYGEATIYQAASAFEAAGDWKEM</sequence>
<evidence type="ECO:0000259" key="5">
    <source>
        <dbReference type="PROSITE" id="PS50893"/>
    </source>
</evidence>
<evidence type="ECO:0000313" key="6">
    <source>
        <dbReference type="EMBL" id="AQQ03886.1"/>
    </source>
</evidence>
<feature type="domain" description="ABC transporter" evidence="5">
    <location>
        <begin position="7"/>
        <end position="239"/>
    </location>
</feature>
<dbReference type="InterPro" id="IPR000120">
    <property type="entry name" value="Amidase"/>
</dbReference>
<dbReference type="PANTHER" id="PTHR11895:SF170">
    <property type="entry name" value="AMIDASE"/>
    <property type="match status" value="1"/>
</dbReference>